<dbReference type="EMBL" id="AP024849">
    <property type="protein sequence ID" value="BCZ47302.1"/>
    <property type="molecule type" value="Genomic_DNA"/>
</dbReference>
<reference evidence="2" key="1">
    <citation type="submission" date="2021-07" db="EMBL/GenBank/DDBJ databases">
        <title>Complete genome sequencing of a Clostridium isolate.</title>
        <authorList>
            <person name="Ueki A."/>
            <person name="Tonouchi A."/>
        </authorList>
    </citation>
    <scope>NUCLEOTIDE SEQUENCE [LARGE SCALE GENOMIC DNA]</scope>
    <source>
        <strain evidence="2">C5S11</strain>
    </source>
</reference>
<evidence type="ECO:0000313" key="2">
    <source>
        <dbReference type="Proteomes" id="UP000824633"/>
    </source>
</evidence>
<name>A0ABN6IYY7_9CLOT</name>
<evidence type="ECO:0000313" key="1">
    <source>
        <dbReference type="EMBL" id="BCZ47302.1"/>
    </source>
</evidence>
<dbReference type="Proteomes" id="UP000824633">
    <property type="component" value="Chromosome"/>
</dbReference>
<accession>A0ABN6IYY7</accession>
<proteinExistence type="predicted"/>
<protein>
    <submittedName>
        <fullName evidence="1">Uncharacterized protein</fullName>
    </submittedName>
</protein>
<sequence>MAILNVIVVIILYVMTYKTLNERTIERRKNKNEISILLIKQCYQECIKYMELLNQETVEKYIVPKIDFDSTDNKIISNLKDSPFTNENIIMDLVKDGEITKQRIEKYFEIKGLFGQYITI</sequence>
<keyword evidence="2" id="KW-1185">Reference proteome</keyword>
<organism evidence="1 2">
    <name type="scientific">Clostridium gelidum</name>
    <dbReference type="NCBI Taxonomy" id="704125"/>
    <lineage>
        <taxon>Bacteria</taxon>
        <taxon>Bacillati</taxon>
        <taxon>Bacillota</taxon>
        <taxon>Clostridia</taxon>
        <taxon>Eubacteriales</taxon>
        <taxon>Clostridiaceae</taxon>
        <taxon>Clostridium</taxon>
    </lineage>
</organism>
<gene>
    <name evidence="1" type="ORF">psyc5s11_33690</name>
</gene>